<dbReference type="InterPro" id="IPR036388">
    <property type="entry name" value="WH-like_DNA-bd_sf"/>
</dbReference>
<proteinExistence type="inferred from homology"/>
<dbReference type="EMBL" id="WRXO01000003">
    <property type="protein sequence ID" value="MVT41452.1"/>
    <property type="molecule type" value="Genomic_DNA"/>
</dbReference>
<reference evidence="7 8" key="1">
    <citation type="submission" date="2019-12" db="EMBL/GenBank/DDBJ databases">
        <title>The draft genomic sequence of strain Chitinophaga oryziterrae JCM 16595.</title>
        <authorList>
            <person name="Zhang X."/>
        </authorList>
    </citation>
    <scope>NUCLEOTIDE SEQUENCE [LARGE SCALE GENOMIC DNA]</scope>
    <source>
        <strain evidence="7 8">JCM 16595</strain>
    </source>
</reference>
<dbReference type="InterPro" id="IPR013325">
    <property type="entry name" value="RNA_pol_sigma_r2"/>
</dbReference>
<keyword evidence="3" id="KW-0731">Sigma factor</keyword>
<evidence type="ECO:0000259" key="6">
    <source>
        <dbReference type="Pfam" id="PF08281"/>
    </source>
</evidence>
<dbReference type="Pfam" id="PF04542">
    <property type="entry name" value="Sigma70_r2"/>
    <property type="match status" value="1"/>
</dbReference>
<comment type="caution">
    <text evidence="7">The sequence shown here is derived from an EMBL/GenBank/DDBJ whole genome shotgun (WGS) entry which is preliminary data.</text>
</comment>
<dbReference type="Proteomes" id="UP000468388">
    <property type="component" value="Unassembled WGS sequence"/>
</dbReference>
<dbReference type="SUPFAM" id="SSF88946">
    <property type="entry name" value="Sigma2 domain of RNA polymerase sigma factors"/>
    <property type="match status" value="1"/>
</dbReference>
<dbReference type="NCBIfam" id="TIGR02937">
    <property type="entry name" value="sigma70-ECF"/>
    <property type="match status" value="1"/>
</dbReference>
<sequence>MSYVSENILLQGLIKGDTKAFEQLYKKEYNILFSKAMKVLGDEFKAKDAINEVFLQLWERNTFSNVKVSPEAYLMVILHHKCINMATAESKIRAKLKDFGTGLKNQEEELPELAQEQLSRLQLATAELSVKQKDAIDKIYWQKLSYKEASEQMGVSINSFNEHMKRAMQKYRRIFT</sequence>
<evidence type="ECO:0000259" key="5">
    <source>
        <dbReference type="Pfam" id="PF04542"/>
    </source>
</evidence>
<accession>A0A6N8JBF1</accession>
<dbReference type="AlphaFoldDB" id="A0A6N8JBF1"/>
<dbReference type="PANTHER" id="PTHR43133:SF46">
    <property type="entry name" value="RNA POLYMERASE SIGMA-70 FACTOR ECF SUBFAMILY"/>
    <property type="match status" value="1"/>
</dbReference>
<keyword evidence="2" id="KW-0805">Transcription regulation</keyword>
<feature type="domain" description="RNA polymerase sigma factor 70 region 4 type 2" evidence="6">
    <location>
        <begin position="120"/>
        <end position="170"/>
    </location>
</feature>
<protein>
    <submittedName>
        <fullName evidence="7">Sigma-70 family RNA polymerase sigma factor</fullName>
    </submittedName>
</protein>
<dbReference type="GO" id="GO:0003677">
    <property type="term" value="F:DNA binding"/>
    <property type="evidence" value="ECO:0007669"/>
    <property type="project" value="InterPro"/>
</dbReference>
<dbReference type="GO" id="GO:0016987">
    <property type="term" value="F:sigma factor activity"/>
    <property type="evidence" value="ECO:0007669"/>
    <property type="project" value="UniProtKB-KW"/>
</dbReference>
<evidence type="ECO:0000256" key="3">
    <source>
        <dbReference type="ARBA" id="ARBA00023082"/>
    </source>
</evidence>
<dbReference type="SUPFAM" id="SSF88659">
    <property type="entry name" value="Sigma3 and sigma4 domains of RNA polymerase sigma factors"/>
    <property type="match status" value="1"/>
</dbReference>
<comment type="similarity">
    <text evidence="1">Belongs to the sigma-70 factor family. ECF subfamily.</text>
</comment>
<dbReference type="InterPro" id="IPR013249">
    <property type="entry name" value="RNA_pol_sigma70_r4_t2"/>
</dbReference>
<evidence type="ECO:0000313" key="8">
    <source>
        <dbReference type="Proteomes" id="UP000468388"/>
    </source>
</evidence>
<dbReference type="InterPro" id="IPR007627">
    <property type="entry name" value="RNA_pol_sigma70_r2"/>
</dbReference>
<name>A0A6N8JBF1_9BACT</name>
<evidence type="ECO:0000256" key="4">
    <source>
        <dbReference type="ARBA" id="ARBA00023163"/>
    </source>
</evidence>
<dbReference type="Gene3D" id="1.10.1740.10">
    <property type="match status" value="1"/>
</dbReference>
<dbReference type="PANTHER" id="PTHR43133">
    <property type="entry name" value="RNA POLYMERASE ECF-TYPE SIGMA FACTO"/>
    <property type="match status" value="1"/>
</dbReference>
<dbReference type="InterPro" id="IPR014284">
    <property type="entry name" value="RNA_pol_sigma-70_dom"/>
</dbReference>
<keyword evidence="8" id="KW-1185">Reference proteome</keyword>
<feature type="domain" description="RNA polymerase sigma-70 region 2" evidence="5">
    <location>
        <begin position="24"/>
        <end position="89"/>
    </location>
</feature>
<dbReference type="InterPro" id="IPR013324">
    <property type="entry name" value="RNA_pol_sigma_r3/r4-like"/>
</dbReference>
<evidence type="ECO:0000256" key="1">
    <source>
        <dbReference type="ARBA" id="ARBA00010641"/>
    </source>
</evidence>
<dbReference type="Pfam" id="PF08281">
    <property type="entry name" value="Sigma70_r4_2"/>
    <property type="match status" value="1"/>
</dbReference>
<evidence type="ECO:0000313" key="7">
    <source>
        <dbReference type="EMBL" id="MVT41452.1"/>
    </source>
</evidence>
<dbReference type="InterPro" id="IPR039425">
    <property type="entry name" value="RNA_pol_sigma-70-like"/>
</dbReference>
<keyword evidence="4" id="KW-0804">Transcription</keyword>
<evidence type="ECO:0000256" key="2">
    <source>
        <dbReference type="ARBA" id="ARBA00023015"/>
    </source>
</evidence>
<dbReference type="GO" id="GO:0006352">
    <property type="term" value="P:DNA-templated transcription initiation"/>
    <property type="evidence" value="ECO:0007669"/>
    <property type="project" value="InterPro"/>
</dbReference>
<dbReference type="Gene3D" id="1.10.10.10">
    <property type="entry name" value="Winged helix-like DNA-binding domain superfamily/Winged helix DNA-binding domain"/>
    <property type="match status" value="1"/>
</dbReference>
<organism evidence="7 8">
    <name type="scientific">Chitinophaga oryziterrae</name>
    <dbReference type="NCBI Taxonomy" id="1031224"/>
    <lineage>
        <taxon>Bacteria</taxon>
        <taxon>Pseudomonadati</taxon>
        <taxon>Bacteroidota</taxon>
        <taxon>Chitinophagia</taxon>
        <taxon>Chitinophagales</taxon>
        <taxon>Chitinophagaceae</taxon>
        <taxon>Chitinophaga</taxon>
    </lineage>
</organism>
<gene>
    <name evidence="7" type="ORF">GO495_12720</name>
</gene>